<dbReference type="PANTHER" id="PTHR44586">
    <property type="entry name" value="F-BOX DOMAIN CONTAINING PROTEIN, EXPRESSED"/>
    <property type="match status" value="1"/>
</dbReference>
<comment type="caution">
    <text evidence="3">The sequence shown here is derived from an EMBL/GenBank/DDBJ whole genome shotgun (WGS) entry which is preliminary data.</text>
</comment>
<name>A0A834H4B0_RHOSS</name>
<dbReference type="OrthoDB" id="1929566at2759"/>
<feature type="domain" description="KIB1-4 beta-propeller" evidence="2">
    <location>
        <begin position="428"/>
        <end position="589"/>
    </location>
</feature>
<dbReference type="EMBL" id="WJXA01000003">
    <property type="protein sequence ID" value="KAF7147421.1"/>
    <property type="molecule type" value="Genomic_DNA"/>
</dbReference>
<dbReference type="Pfam" id="PF14223">
    <property type="entry name" value="Retrotran_gag_2"/>
    <property type="match status" value="1"/>
</dbReference>
<feature type="compositionally biased region" description="Polar residues" evidence="1">
    <location>
        <begin position="389"/>
        <end position="402"/>
    </location>
</feature>
<protein>
    <recommendedName>
        <fullName evidence="2">KIB1-4 beta-propeller domain-containing protein</fullName>
    </recommendedName>
</protein>
<evidence type="ECO:0000256" key="1">
    <source>
        <dbReference type="SAM" id="MobiDB-lite"/>
    </source>
</evidence>
<accession>A0A834H4B0</accession>
<dbReference type="Pfam" id="PF03478">
    <property type="entry name" value="Beta-prop_KIB1-4"/>
    <property type="match status" value="2"/>
</dbReference>
<keyword evidence="4" id="KW-1185">Reference proteome</keyword>
<dbReference type="InterPro" id="IPR005174">
    <property type="entry name" value="KIB1-4_b-propeller"/>
</dbReference>
<proteinExistence type="predicted"/>
<feature type="region of interest" description="Disordered" evidence="1">
    <location>
        <begin position="373"/>
        <end position="402"/>
    </location>
</feature>
<reference evidence="3" key="1">
    <citation type="submission" date="2019-11" db="EMBL/GenBank/DDBJ databases">
        <authorList>
            <person name="Liu Y."/>
            <person name="Hou J."/>
            <person name="Li T.-Q."/>
            <person name="Guan C.-H."/>
            <person name="Wu X."/>
            <person name="Wu H.-Z."/>
            <person name="Ling F."/>
            <person name="Zhang R."/>
            <person name="Shi X.-G."/>
            <person name="Ren J.-P."/>
            <person name="Chen E.-F."/>
            <person name="Sun J.-M."/>
        </authorList>
    </citation>
    <scope>NUCLEOTIDE SEQUENCE</scope>
    <source>
        <strain evidence="3">Adult_tree_wgs_1</strain>
        <tissue evidence="3">Leaves</tissue>
    </source>
</reference>
<gene>
    <name evidence="3" type="ORF">RHSIM_Rhsim03G0212000</name>
</gene>
<evidence type="ECO:0000259" key="2">
    <source>
        <dbReference type="Pfam" id="PF03478"/>
    </source>
</evidence>
<dbReference type="Proteomes" id="UP000626092">
    <property type="component" value="Unassembled WGS sequence"/>
</dbReference>
<dbReference type="PANTHER" id="PTHR44586:SF25">
    <property type="entry name" value="(WILD MALAYSIAN BANANA) HYPOTHETICAL PROTEIN"/>
    <property type="match status" value="1"/>
</dbReference>
<evidence type="ECO:0000313" key="3">
    <source>
        <dbReference type="EMBL" id="KAF7147421.1"/>
    </source>
</evidence>
<feature type="domain" description="KIB1-4 beta-propeller" evidence="2">
    <location>
        <begin position="68"/>
        <end position="157"/>
    </location>
</feature>
<dbReference type="AlphaFoldDB" id="A0A834H4B0"/>
<evidence type="ECO:0000313" key="4">
    <source>
        <dbReference type="Proteomes" id="UP000626092"/>
    </source>
</evidence>
<organism evidence="3 4">
    <name type="scientific">Rhododendron simsii</name>
    <name type="common">Sims's rhododendron</name>
    <dbReference type="NCBI Taxonomy" id="118357"/>
    <lineage>
        <taxon>Eukaryota</taxon>
        <taxon>Viridiplantae</taxon>
        <taxon>Streptophyta</taxon>
        <taxon>Embryophyta</taxon>
        <taxon>Tracheophyta</taxon>
        <taxon>Spermatophyta</taxon>
        <taxon>Magnoliopsida</taxon>
        <taxon>eudicotyledons</taxon>
        <taxon>Gunneridae</taxon>
        <taxon>Pentapetalae</taxon>
        <taxon>asterids</taxon>
        <taxon>Ericales</taxon>
        <taxon>Ericaceae</taxon>
        <taxon>Ericoideae</taxon>
        <taxon>Rhodoreae</taxon>
        <taxon>Rhododendron</taxon>
    </lineage>
</organism>
<sequence length="617" mass="69718">MGQWSDLPEQFLEAVEERVILCADKVRLRPVCLPWRSTLPKLPYQKLRQSPCLLLPSGSNNSVTACGLFSLLDNKFYHLELPELAEVKLFLGSSHGWVVTGEDSSSLRLLNPLTRAQLELPPRSCFPDIEMYRPSDTDNEYGLRGMLRFRPKEDLVTVPVSLHSHASTVPTLTGPNFSEWSEHIQFTLGVLDLDMALLVEKPADINDESSEEQVFNFNSWERSNRLSLMFMKMTIANNIKTSLPQNTNVLEYLKVVEDRFKSADKSLAGTIMAELTTMKYDGSRGVQEHILNMSDKAAKLATLGMKVDESFLVQFILNSLPAQFGPFKIHYNTNKDKWSLNELTNMCVQEEVRLRGEGRHTALAVTQVAMKRKGKAKKYPPKKASGPGESSQAHGNNGFTGYLSTRKPEKSERFVFMGNRLKAEVVAVGYADFIFFRGQFYALDLKGRLLICEVGARPNVTKIMEIVAPRTAMARPPRKYLVEYSGELLMVDRIFSVDRSIEDEPSYKRLGTCRFKVYKLDVSDDCSSWFEVRDLGGDSLFLGKNSLWSISSADFPGYNGNRIYFTDDNRDVNDQVEFRVVSFDMGVYDLDDGMIQSLPVPGYGGHGKNLFRPPRFG</sequence>